<protein>
    <recommendedName>
        <fullName evidence="1">4Fe-4S Wbl-type domain-containing protein</fullName>
    </recommendedName>
</protein>
<evidence type="ECO:0000313" key="3">
    <source>
        <dbReference type="Proteomes" id="UP001521931"/>
    </source>
</evidence>
<dbReference type="RefSeq" id="WP_239263421.1">
    <property type="nucleotide sequence ID" value="NZ_JAKRCV010000015.1"/>
</dbReference>
<name>A0ABS9Q304_9MICO</name>
<organism evidence="2 3">
    <name type="scientific">Arsenicicoccus bolidensis</name>
    <dbReference type="NCBI Taxonomy" id="229480"/>
    <lineage>
        <taxon>Bacteria</taxon>
        <taxon>Bacillati</taxon>
        <taxon>Actinomycetota</taxon>
        <taxon>Actinomycetes</taxon>
        <taxon>Micrococcales</taxon>
        <taxon>Intrasporangiaceae</taxon>
        <taxon>Arsenicicoccus</taxon>
    </lineage>
</organism>
<proteinExistence type="predicted"/>
<dbReference type="Proteomes" id="UP001521931">
    <property type="component" value="Unassembled WGS sequence"/>
</dbReference>
<dbReference type="EMBL" id="JAKRCV010000015">
    <property type="protein sequence ID" value="MCG7321620.1"/>
    <property type="molecule type" value="Genomic_DNA"/>
</dbReference>
<accession>A0ABS9Q304</accession>
<reference evidence="2 3" key="1">
    <citation type="submission" date="2022-02" db="EMBL/GenBank/DDBJ databases">
        <title>Uncovering new skin microbiome diversity through culturing and metagenomics.</title>
        <authorList>
            <person name="Conlan S."/>
            <person name="Deming C."/>
            <person name="Nisc Comparative Sequencing Program N."/>
            <person name="Segre J.A."/>
        </authorList>
    </citation>
    <scope>NUCLEOTIDE SEQUENCE [LARGE SCALE GENOMIC DNA]</scope>
    <source>
        <strain evidence="2 3">ACRQZ</strain>
    </source>
</reference>
<dbReference type="PROSITE" id="PS51674">
    <property type="entry name" value="4FE4S_WBL"/>
    <property type="match status" value="1"/>
</dbReference>
<dbReference type="InterPro" id="IPR034768">
    <property type="entry name" value="4FE4S_WBL"/>
</dbReference>
<gene>
    <name evidence="2" type="ORF">MHL29_06900</name>
</gene>
<comment type="caution">
    <text evidence="2">The sequence shown here is derived from an EMBL/GenBank/DDBJ whole genome shotgun (WGS) entry which is preliminary data.</text>
</comment>
<evidence type="ECO:0000259" key="1">
    <source>
        <dbReference type="PROSITE" id="PS51674"/>
    </source>
</evidence>
<sequence length="121" mass="12745">MTTWIEAGACAHRLDLPWTTDLADVTAWDAEAMRSTCAACPVLLDCLAAVDDLDVTGGWWAGHDRDPHTYTVHPDAPTWATSTPDVPAAGTTWQPLRTRHGGPVVAEQAALSLALLTGGAA</sequence>
<evidence type="ECO:0000313" key="2">
    <source>
        <dbReference type="EMBL" id="MCG7321620.1"/>
    </source>
</evidence>
<feature type="domain" description="4Fe-4S Wbl-type" evidence="1">
    <location>
        <begin position="9"/>
        <end position="70"/>
    </location>
</feature>
<keyword evidence="3" id="KW-1185">Reference proteome</keyword>